<name>A0A843SHQ3_9BURK</name>
<feature type="chain" id="PRO_5032986030" evidence="1">
    <location>
        <begin position="23"/>
        <end position="110"/>
    </location>
</feature>
<accession>A0A843SHQ3</accession>
<gene>
    <name evidence="2" type="ORF">GEV01_19155</name>
</gene>
<keyword evidence="3" id="KW-1185">Reference proteome</keyword>
<dbReference type="Proteomes" id="UP000444318">
    <property type="component" value="Unassembled WGS sequence"/>
</dbReference>
<keyword evidence="1" id="KW-0732">Signal</keyword>
<proteinExistence type="predicted"/>
<feature type="signal peptide" evidence="1">
    <location>
        <begin position="1"/>
        <end position="22"/>
    </location>
</feature>
<organism evidence="2 3">
    <name type="scientific">Rugamonas rivuli</name>
    <dbReference type="NCBI Taxonomy" id="2743358"/>
    <lineage>
        <taxon>Bacteria</taxon>
        <taxon>Pseudomonadati</taxon>
        <taxon>Pseudomonadota</taxon>
        <taxon>Betaproteobacteria</taxon>
        <taxon>Burkholderiales</taxon>
        <taxon>Oxalobacteraceae</taxon>
        <taxon>Telluria group</taxon>
        <taxon>Rugamonas</taxon>
    </lineage>
</organism>
<protein>
    <submittedName>
        <fullName evidence="2">Uncharacterized protein</fullName>
    </submittedName>
</protein>
<evidence type="ECO:0000256" key="1">
    <source>
        <dbReference type="SAM" id="SignalP"/>
    </source>
</evidence>
<dbReference type="AlphaFoldDB" id="A0A843SHQ3"/>
<dbReference type="EMBL" id="WHUF01000005">
    <property type="protein sequence ID" value="MQA21640.1"/>
    <property type="molecule type" value="Genomic_DNA"/>
</dbReference>
<comment type="caution">
    <text evidence="2">The sequence shown here is derived from an EMBL/GenBank/DDBJ whole genome shotgun (WGS) entry which is preliminary data.</text>
</comment>
<evidence type="ECO:0000313" key="2">
    <source>
        <dbReference type="EMBL" id="MQA21640.1"/>
    </source>
</evidence>
<evidence type="ECO:0000313" key="3">
    <source>
        <dbReference type="Proteomes" id="UP000444318"/>
    </source>
</evidence>
<sequence>MMKPISYLIALFAVVFSISAYAGNAAKAPRQDGGSSSSIEVTDDGGVATIRGSEGIALMKEDKLQLTKRTVYLNGRSYGTVPEVCEIKYVVTKTARTLYVDGKPRSPAAK</sequence>
<reference evidence="2 3" key="1">
    <citation type="submission" date="2019-10" db="EMBL/GenBank/DDBJ databases">
        <title>Two novel species isolated from a subtropical stream in China.</title>
        <authorList>
            <person name="Lu H."/>
        </authorList>
    </citation>
    <scope>NUCLEOTIDE SEQUENCE [LARGE SCALE GENOMIC DNA]</scope>
    <source>
        <strain evidence="2 3">FT103W</strain>
    </source>
</reference>